<dbReference type="InterPro" id="IPR008581">
    <property type="entry name" value="DUF863_pln"/>
</dbReference>
<evidence type="ECO:0000256" key="1">
    <source>
        <dbReference type="SAM" id="MobiDB-lite"/>
    </source>
</evidence>
<dbReference type="EMBL" id="OR237922">
    <property type="protein sequence ID" value="WRI20337.1"/>
    <property type="molecule type" value="mRNA"/>
</dbReference>
<feature type="compositionally biased region" description="Basic and acidic residues" evidence="1">
    <location>
        <begin position="514"/>
        <end position="525"/>
    </location>
</feature>
<dbReference type="Pfam" id="PF05904">
    <property type="entry name" value="DUF863"/>
    <property type="match status" value="1"/>
</dbReference>
<reference evidence="2" key="1">
    <citation type="submission" date="2023-06" db="EMBL/GenBank/DDBJ databases">
        <authorList>
            <person name="Zhang Y."/>
            <person name="Gai S."/>
        </authorList>
    </citation>
    <scope>NUCLEOTIDE SEQUENCE</scope>
</reference>
<name>A0AB38Z7H5_PAESU</name>
<feature type="region of interest" description="Disordered" evidence="1">
    <location>
        <begin position="511"/>
        <end position="530"/>
    </location>
</feature>
<feature type="compositionally biased region" description="Basic and acidic residues" evidence="1">
    <location>
        <begin position="470"/>
        <end position="484"/>
    </location>
</feature>
<dbReference type="PANTHER" id="PTHR33167">
    <property type="entry name" value="TRANSCRIPTION FACTOR, PUTATIVE (DUF863)-RELATED"/>
    <property type="match status" value="1"/>
</dbReference>
<dbReference type="PANTHER" id="PTHR33167:SF29">
    <property type="entry name" value="T28K15.14 PROTEIN"/>
    <property type="match status" value="1"/>
</dbReference>
<proteinExistence type="evidence at transcript level"/>
<accession>A0AB38Z7H5</accession>
<protein>
    <submittedName>
        <fullName evidence="2">Uncharacterized protein</fullName>
    </submittedName>
</protein>
<dbReference type="AlphaFoldDB" id="A0AB38Z7H5"/>
<organism evidence="2">
    <name type="scientific">Paeonia suffruticosa</name>
    <name type="common">Tree peony</name>
    <name type="synonym">Paeonia moutan</name>
    <dbReference type="NCBI Taxonomy" id="45171"/>
    <lineage>
        <taxon>Eukaryota</taxon>
        <taxon>Viridiplantae</taxon>
        <taxon>Streptophyta</taxon>
        <taxon>Embryophyta</taxon>
        <taxon>Tracheophyta</taxon>
        <taxon>Spermatophyta</taxon>
        <taxon>Magnoliopsida</taxon>
        <taxon>eudicotyledons</taxon>
        <taxon>Gunneridae</taxon>
        <taxon>Pentapetalae</taxon>
        <taxon>Saxifragales</taxon>
        <taxon>Paeoniaceae</taxon>
        <taxon>Paeonia</taxon>
    </lineage>
</organism>
<evidence type="ECO:0000313" key="2">
    <source>
        <dbReference type="EMBL" id="WRI20337.1"/>
    </source>
</evidence>
<feature type="region of interest" description="Disordered" evidence="1">
    <location>
        <begin position="460"/>
        <end position="488"/>
    </location>
</feature>
<sequence length="639" mass="72474">MLMRGDFDLNCLQRYADPLTEDLKQTMLSQEVIFKKQVCELHRLYSIQKSLMEDLSWNDFNNYHSWKPTAQSAAKPCANSTKNKILAEERTFSNITTVNEAIVFFSILSTNVLFVLGSMQSKNQELLEEQQKYSMLHHQLPDFQQRPLDLQLSAGQYVSHVGYDFSKKEKVLDSSKEVKDSLFLDNLFDPASVKLSLSIGEETRKKGAGYRSWFDEKMYSCSQDVIDLEESDEDDKPMPSFGFAAPTNYFGDDLQVSIPSDPVFSNRVKKCPDQGITLVDRSGSSQNQNSFSQGFKECYDDTPSNNQFTQKQQLSSFEVGQLDLNKVQLDDSSCYSNDPTVAYPSTASSLAGKFHQLTCWRALNHNCSNGTSDVHQQDEPLDLAVRNSELVDKSIENRARNENFSGSNRSEDVCYIDLESLESAGKTEGQATVEAASFCPNENNSSSIKTMQSEIELGDSNLSTSSKFPETPELKSSDSIESKHPSCSKKPVELDTLIQKAAESLLQFSLESPAGHDKENNKKNQPDYSSDSFESITLKLKECDPDDYYVSSSPFEINEMEKKDFGFKLKRGRRLKDFQKDILPGLASLSRHEIREDVNIMEGVMRSREYRKIQASMGVKDIWCPPVRSRRSRRIRKNY</sequence>